<dbReference type="EMBL" id="KV425625">
    <property type="protein sequence ID" value="KZT20135.1"/>
    <property type="molecule type" value="Genomic_DNA"/>
</dbReference>
<reference evidence="2 3" key="1">
    <citation type="journal article" date="2016" name="Mol. Biol. Evol.">
        <title>Comparative Genomics of Early-Diverging Mushroom-Forming Fungi Provides Insights into the Origins of Lignocellulose Decay Capabilities.</title>
        <authorList>
            <person name="Nagy L.G."/>
            <person name="Riley R."/>
            <person name="Tritt A."/>
            <person name="Adam C."/>
            <person name="Daum C."/>
            <person name="Floudas D."/>
            <person name="Sun H."/>
            <person name="Yadav J.S."/>
            <person name="Pangilinan J."/>
            <person name="Larsson K.H."/>
            <person name="Matsuura K."/>
            <person name="Barry K."/>
            <person name="Labutti K."/>
            <person name="Kuo R."/>
            <person name="Ohm R.A."/>
            <person name="Bhattacharya S.S."/>
            <person name="Shirouzu T."/>
            <person name="Yoshinaga Y."/>
            <person name="Martin F.M."/>
            <person name="Grigoriev I.V."/>
            <person name="Hibbett D.S."/>
        </authorList>
    </citation>
    <scope>NUCLEOTIDE SEQUENCE [LARGE SCALE GENOMIC DNA]</scope>
    <source>
        <strain evidence="2 3">HHB14362 ss-1</strain>
    </source>
</reference>
<name>A0A165NUR7_9AGAM</name>
<dbReference type="OrthoDB" id="2430314at2759"/>
<gene>
    <name evidence="2" type="ORF">NEOLEDRAFT_1028359</name>
</gene>
<feature type="non-terminal residue" evidence="2">
    <location>
        <position position="66"/>
    </location>
</feature>
<dbReference type="Proteomes" id="UP000076761">
    <property type="component" value="Unassembled WGS sequence"/>
</dbReference>
<dbReference type="Pfam" id="PF26138">
    <property type="entry name" value="DUF8040"/>
    <property type="match status" value="1"/>
</dbReference>
<evidence type="ECO:0000259" key="1">
    <source>
        <dbReference type="Pfam" id="PF26138"/>
    </source>
</evidence>
<protein>
    <recommendedName>
        <fullName evidence="1">DUF8040 domain-containing protein</fullName>
    </recommendedName>
</protein>
<evidence type="ECO:0000313" key="3">
    <source>
        <dbReference type="Proteomes" id="UP000076761"/>
    </source>
</evidence>
<dbReference type="AlphaFoldDB" id="A0A165NUR7"/>
<feature type="domain" description="DUF8040" evidence="1">
    <location>
        <begin position="5"/>
        <end position="66"/>
    </location>
</feature>
<keyword evidence="3" id="KW-1185">Reference proteome</keyword>
<organism evidence="2 3">
    <name type="scientific">Neolentinus lepideus HHB14362 ss-1</name>
    <dbReference type="NCBI Taxonomy" id="1314782"/>
    <lineage>
        <taxon>Eukaryota</taxon>
        <taxon>Fungi</taxon>
        <taxon>Dikarya</taxon>
        <taxon>Basidiomycota</taxon>
        <taxon>Agaricomycotina</taxon>
        <taxon>Agaricomycetes</taxon>
        <taxon>Gloeophyllales</taxon>
        <taxon>Gloeophyllaceae</taxon>
        <taxon>Neolentinus</taxon>
    </lineage>
</organism>
<accession>A0A165NUR7</accession>
<sequence>KPLHTSAMTGERWLSELLERHPERFRRQMGMPQAVFHALHHELVAHSGLQSSRWVASEEKLAIFCY</sequence>
<proteinExistence type="predicted"/>
<dbReference type="InterPro" id="IPR058353">
    <property type="entry name" value="DUF8040"/>
</dbReference>
<feature type="non-terminal residue" evidence="2">
    <location>
        <position position="1"/>
    </location>
</feature>
<evidence type="ECO:0000313" key="2">
    <source>
        <dbReference type="EMBL" id="KZT20135.1"/>
    </source>
</evidence>
<dbReference type="InParanoid" id="A0A165NUR7"/>